<feature type="compositionally biased region" description="Polar residues" evidence="1">
    <location>
        <begin position="8"/>
        <end position="18"/>
    </location>
</feature>
<evidence type="ECO:0000313" key="3">
    <source>
        <dbReference type="Proteomes" id="UP000218811"/>
    </source>
</evidence>
<gene>
    <name evidence="2" type="ORF">WOLCODRAFT_160364</name>
</gene>
<evidence type="ECO:0000256" key="1">
    <source>
        <dbReference type="SAM" id="MobiDB-lite"/>
    </source>
</evidence>
<dbReference type="EMBL" id="KB467831">
    <property type="protein sequence ID" value="PCH33808.1"/>
    <property type="molecule type" value="Genomic_DNA"/>
</dbReference>
<feature type="region of interest" description="Disordered" evidence="1">
    <location>
        <begin position="138"/>
        <end position="178"/>
    </location>
</feature>
<proteinExistence type="predicted"/>
<reference evidence="2 3" key="1">
    <citation type="journal article" date="2012" name="Science">
        <title>The Paleozoic origin of enzymatic lignin decomposition reconstructed from 31 fungal genomes.</title>
        <authorList>
            <person name="Floudas D."/>
            <person name="Binder M."/>
            <person name="Riley R."/>
            <person name="Barry K."/>
            <person name="Blanchette R.A."/>
            <person name="Henrissat B."/>
            <person name="Martinez A.T."/>
            <person name="Otillar R."/>
            <person name="Spatafora J.W."/>
            <person name="Yadav J.S."/>
            <person name="Aerts A."/>
            <person name="Benoit I."/>
            <person name="Boyd A."/>
            <person name="Carlson A."/>
            <person name="Copeland A."/>
            <person name="Coutinho P.M."/>
            <person name="de Vries R.P."/>
            <person name="Ferreira P."/>
            <person name="Findley K."/>
            <person name="Foster B."/>
            <person name="Gaskell J."/>
            <person name="Glotzer D."/>
            <person name="Gorecki P."/>
            <person name="Heitman J."/>
            <person name="Hesse C."/>
            <person name="Hori C."/>
            <person name="Igarashi K."/>
            <person name="Jurgens J.A."/>
            <person name="Kallen N."/>
            <person name="Kersten P."/>
            <person name="Kohler A."/>
            <person name="Kuees U."/>
            <person name="Kumar T.K.A."/>
            <person name="Kuo A."/>
            <person name="LaButti K."/>
            <person name="Larrondo L.F."/>
            <person name="Lindquist E."/>
            <person name="Ling A."/>
            <person name="Lombard V."/>
            <person name="Lucas S."/>
            <person name="Lundell T."/>
            <person name="Martin R."/>
            <person name="McLaughlin D.J."/>
            <person name="Morgenstern I."/>
            <person name="Morin E."/>
            <person name="Murat C."/>
            <person name="Nagy L.G."/>
            <person name="Nolan M."/>
            <person name="Ohm R.A."/>
            <person name="Patyshakuliyeva A."/>
            <person name="Rokas A."/>
            <person name="Ruiz-Duenas F.J."/>
            <person name="Sabat G."/>
            <person name="Salamov A."/>
            <person name="Samejima M."/>
            <person name="Schmutz J."/>
            <person name="Slot J.C."/>
            <person name="St John F."/>
            <person name="Stenlid J."/>
            <person name="Sun H."/>
            <person name="Sun S."/>
            <person name="Syed K."/>
            <person name="Tsang A."/>
            <person name="Wiebenga A."/>
            <person name="Young D."/>
            <person name="Pisabarro A."/>
            <person name="Eastwood D.C."/>
            <person name="Martin F."/>
            <person name="Cullen D."/>
            <person name="Grigoriev I.V."/>
            <person name="Hibbett D.S."/>
        </authorList>
    </citation>
    <scope>NUCLEOTIDE SEQUENCE [LARGE SCALE GENOMIC DNA]</scope>
    <source>
        <strain evidence="2 3">MD-104</strain>
    </source>
</reference>
<dbReference type="Proteomes" id="UP000218811">
    <property type="component" value="Unassembled WGS sequence"/>
</dbReference>
<name>A0A2H3J840_WOLCO</name>
<dbReference type="AlphaFoldDB" id="A0A2H3J840"/>
<evidence type="ECO:0000313" key="2">
    <source>
        <dbReference type="EMBL" id="PCH33808.1"/>
    </source>
</evidence>
<feature type="compositionally biased region" description="Polar residues" evidence="1">
    <location>
        <begin position="167"/>
        <end position="178"/>
    </location>
</feature>
<sequence length="194" mass="21570">MTFPSGHGHTNGQTEQPTYPSPAHWQAHTSRASSAHGIDTRPPARGSGRHRHHRVTRAHFCRQLGQKPQHWYITSAPRYRAVPARARAGAYPRALSLQETSRHPASAILRPACLDEAAHGRARVATVRPRDYSLPDRVDAPCPSLRNAPTPTSRGLDTSPCHIRSPVGQSNEMRPSKNSVHIFESTHLEFENRI</sequence>
<keyword evidence="3" id="KW-1185">Reference proteome</keyword>
<accession>A0A2H3J840</accession>
<protein>
    <submittedName>
        <fullName evidence="2">Uncharacterized protein</fullName>
    </submittedName>
</protein>
<feature type="region of interest" description="Disordered" evidence="1">
    <location>
        <begin position="1"/>
        <end position="54"/>
    </location>
</feature>
<feature type="compositionally biased region" description="Polar residues" evidence="1">
    <location>
        <begin position="147"/>
        <end position="156"/>
    </location>
</feature>
<organism evidence="2 3">
    <name type="scientific">Wolfiporia cocos (strain MD-104)</name>
    <name type="common">Brown rot fungus</name>
    <dbReference type="NCBI Taxonomy" id="742152"/>
    <lineage>
        <taxon>Eukaryota</taxon>
        <taxon>Fungi</taxon>
        <taxon>Dikarya</taxon>
        <taxon>Basidiomycota</taxon>
        <taxon>Agaricomycotina</taxon>
        <taxon>Agaricomycetes</taxon>
        <taxon>Polyporales</taxon>
        <taxon>Phaeolaceae</taxon>
        <taxon>Wolfiporia</taxon>
    </lineage>
</organism>